<accession>A0A6J5SLH8</accession>
<organism evidence="2">
    <name type="scientific">uncultured Caudovirales phage</name>
    <dbReference type="NCBI Taxonomy" id="2100421"/>
    <lineage>
        <taxon>Viruses</taxon>
        <taxon>Duplodnaviria</taxon>
        <taxon>Heunggongvirae</taxon>
        <taxon>Uroviricota</taxon>
        <taxon>Caudoviricetes</taxon>
        <taxon>Peduoviridae</taxon>
        <taxon>Maltschvirus</taxon>
        <taxon>Maltschvirus maltsch</taxon>
    </lineage>
</organism>
<protein>
    <submittedName>
        <fullName evidence="2">Uncharacterized protein</fullName>
    </submittedName>
</protein>
<reference evidence="2" key="1">
    <citation type="submission" date="2020-05" db="EMBL/GenBank/DDBJ databases">
        <authorList>
            <person name="Chiriac C."/>
            <person name="Salcher M."/>
            <person name="Ghai R."/>
            <person name="Kavagutti S V."/>
        </authorList>
    </citation>
    <scope>NUCLEOTIDE SEQUENCE</scope>
</reference>
<evidence type="ECO:0000313" key="2">
    <source>
        <dbReference type="EMBL" id="CAB4215600.1"/>
    </source>
</evidence>
<dbReference type="EMBL" id="LR797421">
    <property type="protein sequence ID" value="CAB4215600.1"/>
    <property type="molecule type" value="Genomic_DNA"/>
</dbReference>
<evidence type="ECO:0000313" key="1">
    <source>
        <dbReference type="EMBL" id="CAB4184749.1"/>
    </source>
</evidence>
<gene>
    <name evidence="1" type="ORF">UFOVP1121_45</name>
    <name evidence="2" type="ORF">UFOVP1482_43</name>
</gene>
<name>A0A6J5SLH8_9CAUD</name>
<dbReference type="EMBL" id="LR797067">
    <property type="protein sequence ID" value="CAB4184749.1"/>
    <property type="molecule type" value="Genomic_DNA"/>
</dbReference>
<proteinExistence type="predicted"/>
<sequence length="70" mass="8170">MTYDDWKLAGLPEADEEDLTDITCDRCDWEGDVRCYIAGNNLTWECPGCEHEHHEDPIDRFGPDPDDRRD</sequence>